<dbReference type="Proteomes" id="UP000683360">
    <property type="component" value="Unassembled WGS sequence"/>
</dbReference>
<gene>
    <name evidence="2" type="ORF">MEDL_38128</name>
</gene>
<comment type="caution">
    <text evidence="2">The sequence shown here is derived from an EMBL/GenBank/DDBJ whole genome shotgun (WGS) entry which is preliminary data.</text>
</comment>
<feature type="region of interest" description="Disordered" evidence="1">
    <location>
        <begin position="338"/>
        <end position="381"/>
    </location>
</feature>
<accession>A0A8S3SZI2</accession>
<keyword evidence="3" id="KW-1185">Reference proteome</keyword>
<dbReference type="AlphaFoldDB" id="A0A8S3SZI2"/>
<organism evidence="2 3">
    <name type="scientific">Mytilus edulis</name>
    <name type="common">Blue mussel</name>
    <dbReference type="NCBI Taxonomy" id="6550"/>
    <lineage>
        <taxon>Eukaryota</taxon>
        <taxon>Metazoa</taxon>
        <taxon>Spiralia</taxon>
        <taxon>Lophotrochozoa</taxon>
        <taxon>Mollusca</taxon>
        <taxon>Bivalvia</taxon>
        <taxon>Autobranchia</taxon>
        <taxon>Pteriomorphia</taxon>
        <taxon>Mytilida</taxon>
        <taxon>Mytiloidea</taxon>
        <taxon>Mytilidae</taxon>
        <taxon>Mytilinae</taxon>
        <taxon>Mytilus</taxon>
    </lineage>
</organism>
<dbReference type="EMBL" id="CAJPWZ010001829">
    <property type="protein sequence ID" value="CAG2224984.1"/>
    <property type="molecule type" value="Genomic_DNA"/>
</dbReference>
<feature type="compositionally biased region" description="Low complexity" evidence="1">
    <location>
        <begin position="283"/>
        <end position="293"/>
    </location>
</feature>
<reference evidence="2" key="1">
    <citation type="submission" date="2021-03" db="EMBL/GenBank/DDBJ databases">
        <authorList>
            <person name="Bekaert M."/>
        </authorList>
    </citation>
    <scope>NUCLEOTIDE SEQUENCE</scope>
</reference>
<proteinExistence type="predicted"/>
<protein>
    <submittedName>
        <fullName evidence="2">Uncharacterized protein</fullName>
    </submittedName>
</protein>
<feature type="region of interest" description="Disordered" evidence="1">
    <location>
        <begin position="280"/>
        <end position="305"/>
    </location>
</feature>
<evidence type="ECO:0000313" key="3">
    <source>
        <dbReference type="Proteomes" id="UP000683360"/>
    </source>
</evidence>
<evidence type="ECO:0000313" key="2">
    <source>
        <dbReference type="EMBL" id="CAG2224984.1"/>
    </source>
</evidence>
<evidence type="ECO:0000256" key="1">
    <source>
        <dbReference type="SAM" id="MobiDB-lite"/>
    </source>
</evidence>
<feature type="region of interest" description="Disordered" evidence="1">
    <location>
        <begin position="177"/>
        <end position="235"/>
    </location>
</feature>
<feature type="compositionally biased region" description="Polar residues" evidence="1">
    <location>
        <begin position="177"/>
        <end position="234"/>
    </location>
</feature>
<sequence length="446" mass="48670">MTTRQLHTMSNHCTAPYTNEWNMSNQRLSYLLSQDITYADFSQLLLFDPDISTPNHSQIFISILPEAPILPVPLMQTNRTEIYQNRSTISISNLSPIVPPPSFCYQNQSTISISNLSPILPHQSFSHQNHSAVSFSNFPDTPTGSMSYQNQSSISTTKQPAILPVAAYQSILPKTCLNQTDMPTPNQSPLSNAQPNQSSNVKETSLHNSSEFEHVTSTQPAITTPTNKVMTSPPSDNPLVAAFQLPYYTGASDFCDKNTPQLTPTPVRSVRNLINDIEKKIKSSGSSGSSRKGTPLPAKSSPRQQTIINSSTSQLPESQLPTVTTVLEVGPTISTPIYQQDSSIEGQLPPSQCTNTENLSVTSSSQPLINQSTSTSNQPETASRLLDQMLSVCLSSPSLSELSVHSSLLNEDEATELQSILRDSFISMTTLPSSDNEKQNSKSTMN</sequence>
<name>A0A8S3SZI2_MYTED</name>